<feature type="domain" description="Nucleoside diphosphate kinase-like" evidence="7">
    <location>
        <begin position="41"/>
        <end position="173"/>
    </location>
</feature>
<dbReference type="InterPro" id="IPR007858">
    <property type="entry name" value="Dpy-30_motif"/>
</dbReference>
<dbReference type="STRING" id="70415.A0A5S6PZC8"/>
<protein>
    <submittedName>
        <fullName evidence="9 10">Nucleoside diphosphate kinase-like domain-containing protein</fullName>
    </submittedName>
</protein>
<dbReference type="Gene3D" id="3.30.70.141">
    <property type="entry name" value="Nucleoside diphosphate kinase-like domain"/>
    <property type="match status" value="1"/>
</dbReference>
<dbReference type="CDD" id="cd22958">
    <property type="entry name" value="DD_DPY30_SDC1-like"/>
    <property type="match status" value="1"/>
</dbReference>
<dbReference type="Gene3D" id="1.20.890.10">
    <property type="entry name" value="cAMP-dependent protein kinase regulatory subunit, dimerization-anchoring domain"/>
    <property type="match status" value="1"/>
</dbReference>
<dbReference type="WBParaSite" id="TMUE_0000000239.1">
    <property type="protein sequence ID" value="TMUE_0000000239.1"/>
    <property type="gene ID" value="WBGene00296180"/>
</dbReference>
<reference evidence="8" key="2">
    <citation type="submission" date="2014-03" db="EMBL/GenBank/DDBJ databases">
        <title>The whipworm genome and dual-species transcriptomics of an intimate host-pathogen interaction.</title>
        <authorList>
            <person name="Foth B.J."/>
            <person name="Tsai I.J."/>
            <person name="Reid A.J."/>
            <person name="Bancroft A.J."/>
            <person name="Nichol S."/>
            <person name="Tracey A."/>
            <person name="Holroyd N."/>
            <person name="Cotton J.A."/>
            <person name="Stanley E.J."/>
            <person name="Zarowiecki M."/>
            <person name="Liu J.Z."/>
            <person name="Huckvale T."/>
            <person name="Cooper P.J."/>
            <person name="Grencis R.K."/>
            <person name="Berriman M."/>
        </authorList>
    </citation>
    <scope>NUCLEOTIDE SEQUENCE [LARGE SCALE GENOMIC DNA]</scope>
    <source>
        <strain evidence="8">Edinburgh</strain>
    </source>
</reference>
<keyword evidence="5" id="KW-0067">ATP-binding</keyword>
<dbReference type="Proteomes" id="UP000046395">
    <property type="component" value="Unassembled WGS sequence"/>
</dbReference>
<dbReference type="Pfam" id="PF05186">
    <property type="entry name" value="Dpy-30"/>
    <property type="match status" value="1"/>
</dbReference>
<comment type="similarity">
    <text evidence="1 6">Belongs to the NDK family.</text>
</comment>
<evidence type="ECO:0000256" key="4">
    <source>
        <dbReference type="ARBA" id="ARBA00022777"/>
    </source>
</evidence>
<dbReference type="PROSITE" id="PS51374">
    <property type="entry name" value="NDPK_LIKE"/>
    <property type="match status" value="1"/>
</dbReference>
<dbReference type="Pfam" id="PF00334">
    <property type="entry name" value="NDK"/>
    <property type="match status" value="1"/>
</dbReference>
<evidence type="ECO:0000313" key="10">
    <source>
        <dbReference type="WBParaSite" id="TMUE_3000014935.1"/>
    </source>
</evidence>
<evidence type="ECO:0000256" key="5">
    <source>
        <dbReference type="ARBA" id="ARBA00022840"/>
    </source>
</evidence>
<organism evidence="8 9">
    <name type="scientific">Trichuris muris</name>
    <name type="common">Mouse whipworm</name>
    <dbReference type="NCBI Taxonomy" id="70415"/>
    <lineage>
        <taxon>Eukaryota</taxon>
        <taxon>Metazoa</taxon>
        <taxon>Ecdysozoa</taxon>
        <taxon>Nematoda</taxon>
        <taxon>Enoplea</taxon>
        <taxon>Dorylaimia</taxon>
        <taxon>Trichinellida</taxon>
        <taxon>Trichuridae</taxon>
        <taxon>Trichuris</taxon>
    </lineage>
</organism>
<evidence type="ECO:0000259" key="7">
    <source>
        <dbReference type="SMART" id="SM00562"/>
    </source>
</evidence>
<reference evidence="8" key="1">
    <citation type="submission" date="2013-11" db="EMBL/GenBank/DDBJ databases">
        <authorList>
            <person name="Aslett M."/>
        </authorList>
    </citation>
    <scope>NUCLEOTIDE SEQUENCE [LARGE SCALE GENOMIC DNA]</scope>
    <source>
        <strain evidence="8">Edinburgh</strain>
    </source>
</reference>
<dbReference type="PANTHER" id="PTHR46161:SF3">
    <property type="entry name" value="NUCLEOSIDE DIPHOSPHATE KINASE DDB_G0292928-RELATED"/>
    <property type="match status" value="1"/>
</dbReference>
<dbReference type="SMART" id="SM00562">
    <property type="entry name" value="NDK"/>
    <property type="match status" value="1"/>
</dbReference>
<accession>A0A5S6PZC8</accession>
<dbReference type="GO" id="GO:0005524">
    <property type="term" value="F:ATP binding"/>
    <property type="evidence" value="ECO:0007669"/>
    <property type="project" value="UniProtKB-KW"/>
</dbReference>
<dbReference type="PANTHER" id="PTHR46161">
    <property type="entry name" value="NUCLEOSIDE DIPHOSPHATE KINASE"/>
    <property type="match status" value="1"/>
</dbReference>
<evidence type="ECO:0000313" key="9">
    <source>
        <dbReference type="WBParaSite" id="TMUE_0000000239.1"/>
    </source>
</evidence>
<dbReference type="SUPFAM" id="SSF54919">
    <property type="entry name" value="Nucleoside diphosphate kinase, NDK"/>
    <property type="match status" value="1"/>
</dbReference>
<dbReference type="WBParaSite" id="TMUE_3000014935.1">
    <property type="protein sequence ID" value="TMUE_3000014935.1"/>
    <property type="gene ID" value="WBGene00293570"/>
</dbReference>
<evidence type="ECO:0000313" key="8">
    <source>
        <dbReference type="Proteomes" id="UP000046395"/>
    </source>
</evidence>
<comment type="caution">
    <text evidence="6">Lacks conserved residue(s) required for the propagation of feature annotation.</text>
</comment>
<keyword evidence="3" id="KW-0547">Nucleotide-binding</keyword>
<dbReference type="InterPro" id="IPR036850">
    <property type="entry name" value="NDK-like_dom_sf"/>
</dbReference>
<dbReference type="InterPro" id="IPR034907">
    <property type="entry name" value="NDK-like_dom"/>
</dbReference>
<dbReference type="AlphaFoldDB" id="A0A5S6PZC8"/>
<evidence type="ECO:0000256" key="6">
    <source>
        <dbReference type="PROSITE-ProRule" id="PRU00706"/>
    </source>
</evidence>
<keyword evidence="4" id="KW-0418">Kinase</keyword>
<keyword evidence="2" id="KW-0808">Transferase</keyword>
<evidence type="ECO:0000256" key="2">
    <source>
        <dbReference type="ARBA" id="ARBA00022679"/>
    </source>
</evidence>
<sequence>MQLVLCINLVHSHGNGRTRCSLQRRKMSNDGNDCGLGYSLLESTLAIVKSRIALYVDRIEAEIQCQDIVITKKKYCCLSELQCSNFYIDLAGTSAFDRMVSTLSSNGSYIFILNGKNVITKWKNIIFTLDNHVMQNSAGEETVVTREDLHGSEDYLKARREIQFLFPEANIAPWDKEVEHYLSTEIMPVLTKALEELAKTNPPEPLKWLASWLWRNDPERSQSTLMDDF</sequence>
<evidence type="ECO:0000256" key="3">
    <source>
        <dbReference type="ARBA" id="ARBA00022741"/>
    </source>
</evidence>
<name>A0A5S6PZC8_TRIMR</name>
<keyword evidence="8" id="KW-1185">Reference proteome</keyword>
<evidence type="ECO:0000256" key="1">
    <source>
        <dbReference type="ARBA" id="ARBA00008142"/>
    </source>
</evidence>
<dbReference type="GO" id="GO:0016301">
    <property type="term" value="F:kinase activity"/>
    <property type="evidence" value="ECO:0007669"/>
    <property type="project" value="UniProtKB-KW"/>
</dbReference>
<proteinExistence type="inferred from homology"/>
<reference evidence="9 10" key="3">
    <citation type="submission" date="2019-12" db="UniProtKB">
        <authorList>
            <consortium name="WormBaseParasite"/>
        </authorList>
    </citation>
    <scope>IDENTIFICATION</scope>
</reference>